<dbReference type="SMART" id="SM00363">
    <property type="entry name" value="S4"/>
    <property type="match status" value="1"/>
</dbReference>
<keyword evidence="2 7" id="KW-0699">rRNA-binding</keyword>
<keyword evidence="3 7" id="KW-0694">RNA-binding</keyword>
<dbReference type="SMART" id="SM01390">
    <property type="entry name" value="Ribosomal_S4"/>
    <property type="match status" value="1"/>
</dbReference>
<dbReference type="HAMAP" id="MF_01306_B">
    <property type="entry name" value="Ribosomal_uS4_B"/>
    <property type="match status" value="1"/>
</dbReference>
<dbReference type="GO" id="GO:0006412">
    <property type="term" value="P:translation"/>
    <property type="evidence" value="ECO:0007669"/>
    <property type="project" value="UniProtKB-UniRule"/>
</dbReference>
<dbReference type="InterPro" id="IPR002942">
    <property type="entry name" value="S4_RNA-bd"/>
</dbReference>
<dbReference type="CDD" id="cd00165">
    <property type="entry name" value="S4"/>
    <property type="match status" value="1"/>
</dbReference>
<comment type="subunit">
    <text evidence="7">Part of the 30S ribosomal subunit. Contacts protein S5. The interaction surface between S4 and S5 is involved in control of translational fidelity.</text>
</comment>
<gene>
    <name evidence="7" type="primary">rpsD</name>
    <name evidence="11" type="ORF">Dthio_PD0303</name>
</gene>
<dbReference type="NCBIfam" id="NF003717">
    <property type="entry name" value="PRK05327.1"/>
    <property type="match status" value="1"/>
</dbReference>
<evidence type="ECO:0000256" key="1">
    <source>
        <dbReference type="ARBA" id="ARBA00007465"/>
    </source>
</evidence>
<accession>D6SUK9</accession>
<dbReference type="EMBL" id="ACJN02000004">
    <property type="protein sequence ID" value="EFI32989.1"/>
    <property type="molecule type" value="Genomic_DNA"/>
</dbReference>
<evidence type="ECO:0000256" key="5">
    <source>
        <dbReference type="ARBA" id="ARBA00023274"/>
    </source>
</evidence>
<dbReference type="Pfam" id="PF01479">
    <property type="entry name" value="S4"/>
    <property type="match status" value="1"/>
</dbReference>
<comment type="caution">
    <text evidence="11">The sequence shown here is derived from an EMBL/GenBank/DDBJ whole genome shotgun (WGS) entry which is preliminary data.</text>
</comment>
<dbReference type="RefSeq" id="WP_008871682.1">
    <property type="nucleotide sequence ID" value="NZ_ACJN02000004.1"/>
</dbReference>
<evidence type="ECO:0000256" key="4">
    <source>
        <dbReference type="ARBA" id="ARBA00022980"/>
    </source>
</evidence>
<sequence>MARYTDSKCRLCRREGTKLLLKGDRCYTDKCAYERRAYPPGEHGRARKKSSDYALQLREKQKVRRMYGLLEGQFKRYFEIADSRKGATGTNLLVMLERRLDNVVYRMGFANSRSQARQLVRHGHFHINGTRVNVPSILLKEGDVIGVIEKSRKMPVIQDARDVLARRGSPDWLEINDQEFKGTVKTLPAREDITFPINEQLIVELYSK</sequence>
<comment type="similarity">
    <text evidence="1 7 8">Belongs to the universal ribosomal protein uS4 family.</text>
</comment>
<keyword evidence="5 7" id="KW-0687">Ribonucleoprotein</keyword>
<organism evidence="11 12">
    <name type="scientific">Desulfonatronospira thiodismutans ASO3-1</name>
    <dbReference type="NCBI Taxonomy" id="555779"/>
    <lineage>
        <taxon>Bacteria</taxon>
        <taxon>Pseudomonadati</taxon>
        <taxon>Thermodesulfobacteriota</taxon>
        <taxon>Desulfovibrionia</taxon>
        <taxon>Desulfovibrionales</taxon>
        <taxon>Desulfonatronovibrionaceae</taxon>
        <taxon>Desulfonatronospira</taxon>
    </lineage>
</organism>
<dbReference type="FunFam" id="3.10.290.10:FF:000001">
    <property type="entry name" value="30S ribosomal protein S4"/>
    <property type="match status" value="1"/>
</dbReference>
<dbReference type="NCBIfam" id="TIGR01017">
    <property type="entry name" value="rpsD_bact"/>
    <property type="match status" value="1"/>
</dbReference>
<dbReference type="GO" id="GO:0015935">
    <property type="term" value="C:small ribosomal subunit"/>
    <property type="evidence" value="ECO:0007669"/>
    <property type="project" value="InterPro"/>
</dbReference>
<dbReference type="FunFam" id="1.10.1050.10:FF:000001">
    <property type="entry name" value="30S ribosomal protein S4"/>
    <property type="match status" value="1"/>
</dbReference>
<proteinExistence type="inferred from homology"/>
<dbReference type="Proteomes" id="UP000005496">
    <property type="component" value="Unassembled WGS sequence"/>
</dbReference>
<evidence type="ECO:0000259" key="9">
    <source>
        <dbReference type="SMART" id="SM00363"/>
    </source>
</evidence>
<dbReference type="OrthoDB" id="9803672at2"/>
<comment type="function">
    <text evidence="7">One of the primary rRNA binding proteins, it binds directly to 16S rRNA where it nucleates assembly of the body of the 30S subunit.</text>
</comment>
<evidence type="ECO:0000256" key="3">
    <source>
        <dbReference type="ARBA" id="ARBA00022884"/>
    </source>
</evidence>
<reference evidence="11" key="1">
    <citation type="submission" date="2010-05" db="EMBL/GenBank/DDBJ databases">
        <title>The draft genome of Desulfonatronospira thiodismutans ASO3-1.</title>
        <authorList>
            <consortium name="US DOE Joint Genome Institute (JGI-PGF)"/>
            <person name="Lucas S."/>
            <person name="Copeland A."/>
            <person name="Lapidus A."/>
            <person name="Cheng J.-F."/>
            <person name="Bruce D."/>
            <person name="Goodwin L."/>
            <person name="Pitluck S."/>
            <person name="Chertkov O."/>
            <person name="Brettin T."/>
            <person name="Detter J.C."/>
            <person name="Han C."/>
            <person name="Land M.L."/>
            <person name="Hauser L."/>
            <person name="Kyrpides N."/>
            <person name="Mikhailova N."/>
            <person name="Muyzer G."/>
            <person name="Woyke T."/>
        </authorList>
    </citation>
    <scope>NUCLEOTIDE SEQUENCE [LARGE SCALE GENOMIC DNA]</scope>
    <source>
        <strain evidence="11">ASO3-1</strain>
    </source>
</reference>
<dbReference type="InterPro" id="IPR005709">
    <property type="entry name" value="Ribosomal_uS4_bac-type"/>
</dbReference>
<dbReference type="InterPro" id="IPR022801">
    <property type="entry name" value="Ribosomal_uS4"/>
</dbReference>
<dbReference type="eggNOG" id="COG0522">
    <property type="taxonomic scope" value="Bacteria"/>
</dbReference>
<evidence type="ECO:0000259" key="10">
    <source>
        <dbReference type="SMART" id="SM01390"/>
    </source>
</evidence>
<dbReference type="Pfam" id="PF00163">
    <property type="entry name" value="Ribosomal_S4"/>
    <property type="match status" value="1"/>
</dbReference>
<dbReference type="InterPro" id="IPR036986">
    <property type="entry name" value="S4_RNA-bd_sf"/>
</dbReference>
<evidence type="ECO:0000256" key="7">
    <source>
        <dbReference type="HAMAP-Rule" id="MF_01306"/>
    </source>
</evidence>
<evidence type="ECO:0000313" key="11">
    <source>
        <dbReference type="EMBL" id="EFI32989.1"/>
    </source>
</evidence>
<dbReference type="GO" id="GO:0003735">
    <property type="term" value="F:structural constituent of ribosome"/>
    <property type="evidence" value="ECO:0007669"/>
    <property type="project" value="InterPro"/>
</dbReference>
<name>D6SUK9_9BACT</name>
<dbReference type="PROSITE" id="PS00632">
    <property type="entry name" value="RIBOSOMAL_S4"/>
    <property type="match status" value="1"/>
</dbReference>
<feature type="domain" description="RNA-binding S4" evidence="9">
    <location>
        <begin position="98"/>
        <end position="162"/>
    </location>
</feature>
<dbReference type="AlphaFoldDB" id="D6SUK9"/>
<dbReference type="Gene3D" id="3.10.290.10">
    <property type="entry name" value="RNA-binding S4 domain"/>
    <property type="match status" value="1"/>
</dbReference>
<evidence type="ECO:0000256" key="6">
    <source>
        <dbReference type="ARBA" id="ARBA00035254"/>
    </source>
</evidence>
<dbReference type="PANTHER" id="PTHR11831">
    <property type="entry name" value="30S 40S RIBOSOMAL PROTEIN"/>
    <property type="match status" value="1"/>
</dbReference>
<comment type="function">
    <text evidence="7">With S5 and S12 plays an important role in translational accuracy.</text>
</comment>
<dbReference type="Gene3D" id="1.10.1050.10">
    <property type="entry name" value="Ribosomal Protein S4 Delta 41, Chain A, domain 1"/>
    <property type="match status" value="1"/>
</dbReference>
<evidence type="ECO:0000256" key="8">
    <source>
        <dbReference type="RuleBase" id="RU003699"/>
    </source>
</evidence>
<dbReference type="PANTHER" id="PTHR11831:SF4">
    <property type="entry name" value="SMALL RIBOSOMAL SUBUNIT PROTEIN US4M"/>
    <property type="match status" value="1"/>
</dbReference>
<feature type="domain" description="Small ribosomal subunit protein uS4 N-terminal" evidence="10">
    <location>
        <begin position="3"/>
        <end position="97"/>
    </location>
</feature>
<evidence type="ECO:0000256" key="2">
    <source>
        <dbReference type="ARBA" id="ARBA00022730"/>
    </source>
</evidence>
<dbReference type="GO" id="GO:0019843">
    <property type="term" value="F:rRNA binding"/>
    <property type="evidence" value="ECO:0007669"/>
    <property type="project" value="UniProtKB-UniRule"/>
</dbReference>
<dbReference type="SUPFAM" id="SSF55174">
    <property type="entry name" value="Alpha-L RNA-binding motif"/>
    <property type="match status" value="1"/>
</dbReference>
<keyword evidence="4 7" id="KW-0689">Ribosomal protein</keyword>
<keyword evidence="12" id="KW-1185">Reference proteome</keyword>
<dbReference type="InterPro" id="IPR018079">
    <property type="entry name" value="Ribosomal_uS4_CS"/>
</dbReference>
<dbReference type="InterPro" id="IPR001912">
    <property type="entry name" value="Ribosomal_uS4_N"/>
</dbReference>
<protein>
    <recommendedName>
        <fullName evidence="6 7">Small ribosomal subunit protein uS4</fullName>
    </recommendedName>
</protein>
<evidence type="ECO:0000313" key="12">
    <source>
        <dbReference type="Proteomes" id="UP000005496"/>
    </source>
</evidence>
<dbReference type="GO" id="GO:0042274">
    <property type="term" value="P:ribosomal small subunit biogenesis"/>
    <property type="evidence" value="ECO:0007669"/>
    <property type="project" value="TreeGrafter"/>
</dbReference>
<dbReference type="PROSITE" id="PS50889">
    <property type="entry name" value="S4"/>
    <property type="match status" value="1"/>
</dbReference>